<comment type="similarity">
    <text evidence="2">Belongs to the band 7/mec-2 family. HflK subfamily.</text>
</comment>
<dbReference type="Pfam" id="PF01145">
    <property type="entry name" value="Band_7"/>
    <property type="match status" value="1"/>
</dbReference>
<keyword evidence="5" id="KW-0472">Membrane</keyword>
<dbReference type="Proteomes" id="UP000281372">
    <property type="component" value="Unassembled WGS sequence"/>
</dbReference>
<dbReference type="GO" id="GO:0016020">
    <property type="term" value="C:membrane"/>
    <property type="evidence" value="ECO:0007669"/>
    <property type="project" value="UniProtKB-SubCell"/>
</dbReference>
<dbReference type="InterPro" id="IPR010201">
    <property type="entry name" value="HflK"/>
</dbReference>
<gene>
    <name evidence="7" type="ORF">ALQ64_04976</name>
</gene>
<feature type="coiled-coil region" evidence="3">
    <location>
        <begin position="306"/>
        <end position="333"/>
    </location>
</feature>
<evidence type="ECO:0000256" key="1">
    <source>
        <dbReference type="ARBA" id="ARBA00004167"/>
    </source>
</evidence>
<reference evidence="7 8" key="1">
    <citation type="submission" date="2018-08" db="EMBL/GenBank/DDBJ databases">
        <title>Recombination of ecologically and evolutionarily significant loci maintains genetic cohesion in the Pseudomonas syringae species complex.</title>
        <authorList>
            <person name="Dillon M."/>
            <person name="Thakur S."/>
            <person name="Almeida R.N.D."/>
            <person name="Weir B.S."/>
            <person name="Guttman D.S."/>
        </authorList>
    </citation>
    <scope>NUCLEOTIDE SEQUENCE [LARGE SCALE GENOMIC DNA]</scope>
    <source>
        <strain evidence="7 8">ICMP 2821</strain>
    </source>
</reference>
<keyword evidence="5" id="KW-1133">Transmembrane helix</keyword>
<feature type="region of interest" description="Disordered" evidence="4">
    <location>
        <begin position="31"/>
        <end position="67"/>
    </location>
</feature>
<accession>A0A3M3M016</accession>
<evidence type="ECO:0000256" key="2">
    <source>
        <dbReference type="ARBA" id="ARBA00006971"/>
    </source>
</evidence>
<evidence type="ECO:0000259" key="6">
    <source>
        <dbReference type="SMART" id="SM00244"/>
    </source>
</evidence>
<proteinExistence type="inferred from homology"/>
<organism evidence="7 8">
    <name type="scientific">Pseudomonas cannabina</name>
    <dbReference type="NCBI Taxonomy" id="86840"/>
    <lineage>
        <taxon>Bacteria</taxon>
        <taxon>Pseudomonadati</taxon>
        <taxon>Pseudomonadota</taxon>
        <taxon>Gammaproteobacteria</taxon>
        <taxon>Pseudomonadales</taxon>
        <taxon>Pseudomonadaceae</taxon>
        <taxon>Pseudomonas</taxon>
    </lineage>
</organism>
<feature type="domain" description="Band 7" evidence="6">
    <location>
        <begin position="96"/>
        <end position="303"/>
    </location>
</feature>
<keyword evidence="3" id="KW-0175">Coiled coil</keyword>
<name>A0A3M3M016_PSECA</name>
<evidence type="ECO:0000313" key="7">
    <source>
        <dbReference type="EMBL" id="RMN40253.1"/>
    </source>
</evidence>
<dbReference type="SMART" id="SM00244">
    <property type="entry name" value="PHB"/>
    <property type="match status" value="1"/>
</dbReference>
<evidence type="ECO:0000313" key="8">
    <source>
        <dbReference type="Proteomes" id="UP000281372"/>
    </source>
</evidence>
<sequence length="408" mass="43938">MARRSGADLWPRLCRFASALQPAALTGHLGHHRDAGYAPDSAHRRRAVPRAGGRPADTRRQRRNAAMSSPWLQASRLAFLGLYGITLLAALGWVTSNVREIDPQNRAVVMRFGALDRVQNAGLLTAWPQPFEQVVLLPSADRVIERRVETLLRSPAALKADEIATLSAPMSDALAGSGFLLTGDAGVVQLDVTVFYKVIDPRAFVLQGDHVVPALDRLVNRSAVALTAARDLDTILVARPELIRADSQAAERRERLRGDLVRGINQRLTELAATGMGIGVEVARVDVQSSLPTSAVNAFNAVLTASQQADQAVANARTDAEKLTQTANQQADRTLQVAHAQASERLAKAQAATATVVSLSESAQNHSDPGLMQRLYRERVPGILRQAGSVTTVDPKDDSRLIIQGAPQ</sequence>
<evidence type="ECO:0000256" key="4">
    <source>
        <dbReference type="SAM" id="MobiDB-lite"/>
    </source>
</evidence>
<dbReference type="InterPro" id="IPR001107">
    <property type="entry name" value="Band_7"/>
</dbReference>
<keyword evidence="5" id="KW-0812">Transmembrane</keyword>
<comment type="caution">
    <text evidence="7">The sequence shown here is derived from an EMBL/GenBank/DDBJ whole genome shotgun (WGS) entry which is preliminary data.</text>
</comment>
<protein>
    <submittedName>
        <fullName evidence="7">SPFH domain / Band 7 protein</fullName>
    </submittedName>
</protein>
<dbReference type="CDD" id="cd03404">
    <property type="entry name" value="SPFH_HflK"/>
    <property type="match status" value="1"/>
</dbReference>
<feature type="transmembrane region" description="Helical" evidence="5">
    <location>
        <begin position="77"/>
        <end position="96"/>
    </location>
</feature>
<dbReference type="AlphaFoldDB" id="A0A3M3M016"/>
<evidence type="ECO:0000256" key="3">
    <source>
        <dbReference type="SAM" id="Coils"/>
    </source>
</evidence>
<comment type="subcellular location">
    <subcellularLocation>
        <location evidence="1">Membrane</location>
        <topology evidence="1">Single-pass membrane protein</topology>
    </subcellularLocation>
</comment>
<dbReference type="Gene3D" id="3.30.479.30">
    <property type="entry name" value="Band 7 domain"/>
    <property type="match status" value="1"/>
</dbReference>
<dbReference type="InterPro" id="IPR036013">
    <property type="entry name" value="Band_7/SPFH_dom_sf"/>
</dbReference>
<dbReference type="EMBL" id="RBOW01000102">
    <property type="protein sequence ID" value="RMN40253.1"/>
    <property type="molecule type" value="Genomic_DNA"/>
</dbReference>
<evidence type="ECO:0000256" key="5">
    <source>
        <dbReference type="SAM" id="Phobius"/>
    </source>
</evidence>